<evidence type="ECO:0000256" key="4">
    <source>
        <dbReference type="ARBA" id="ARBA00013858"/>
    </source>
</evidence>
<comment type="subunit">
    <text evidence="6">Heterotetramer of 2 MoaD subunits and 2 MoaE subunits. Also stable as homodimer. The enzyme changes between these two forms during catalysis.</text>
</comment>
<evidence type="ECO:0000256" key="5">
    <source>
        <dbReference type="ARBA" id="ARBA00023150"/>
    </source>
</evidence>
<evidence type="ECO:0000256" key="11">
    <source>
        <dbReference type="ARBA" id="ARBA00049878"/>
    </source>
</evidence>
<evidence type="ECO:0000256" key="10">
    <source>
        <dbReference type="ARBA" id="ARBA00032474"/>
    </source>
</evidence>
<dbReference type="InterPro" id="IPR036563">
    <property type="entry name" value="MoaE_sf"/>
</dbReference>
<dbReference type="Pfam" id="PF02391">
    <property type="entry name" value="MoaE"/>
    <property type="match status" value="1"/>
</dbReference>
<evidence type="ECO:0000256" key="6">
    <source>
        <dbReference type="ARBA" id="ARBA00026066"/>
    </source>
</evidence>
<evidence type="ECO:0000256" key="9">
    <source>
        <dbReference type="ARBA" id="ARBA00030781"/>
    </source>
</evidence>
<dbReference type="InterPro" id="IPR003448">
    <property type="entry name" value="Mopterin_biosynth_MoaE"/>
</dbReference>
<keyword evidence="5" id="KW-0501">Molybdenum cofactor biosynthesis</keyword>
<name>A0ABV6RZW2_9GAMM</name>
<sequence length="148" mass="15025">MSGMTEPAGPVAIAAVVESAISVEECAAAVQGADRGAVVTFAGVVRNHDDGRGVERLSYSAHPGADAVLKAVAAEVAMADPGVRVAVLHRVGELAVGDVALACAVSSPHRAAAFTSCSTLVDEVKARVPIWKEQFFDDGSAEWVGALG</sequence>
<dbReference type="Gene3D" id="3.90.1170.40">
    <property type="entry name" value="Molybdopterin biosynthesis MoaE subunit"/>
    <property type="match status" value="1"/>
</dbReference>
<gene>
    <name evidence="12" type="ORF">ACFFGH_32225</name>
</gene>
<evidence type="ECO:0000256" key="3">
    <source>
        <dbReference type="ARBA" id="ARBA00011950"/>
    </source>
</evidence>
<evidence type="ECO:0000256" key="1">
    <source>
        <dbReference type="ARBA" id="ARBA00005046"/>
    </source>
</evidence>
<evidence type="ECO:0000313" key="13">
    <source>
        <dbReference type="Proteomes" id="UP001589896"/>
    </source>
</evidence>
<comment type="pathway">
    <text evidence="1">Cofactor biosynthesis; molybdopterin biosynthesis.</text>
</comment>
<dbReference type="EC" id="2.8.1.12" evidence="3"/>
<accession>A0ABV6RZW2</accession>
<organism evidence="12 13">
    <name type="scientific">Lysobacter korlensis</name>
    <dbReference type="NCBI Taxonomy" id="553636"/>
    <lineage>
        <taxon>Bacteria</taxon>
        <taxon>Pseudomonadati</taxon>
        <taxon>Pseudomonadota</taxon>
        <taxon>Gammaproteobacteria</taxon>
        <taxon>Lysobacterales</taxon>
        <taxon>Lysobacteraceae</taxon>
        <taxon>Lysobacter</taxon>
    </lineage>
</organism>
<protein>
    <recommendedName>
        <fullName evidence="4">Molybdopterin synthase catalytic subunit</fullName>
        <ecNumber evidence="3">2.8.1.12</ecNumber>
    </recommendedName>
    <alternativeName>
        <fullName evidence="9">MPT synthase subunit 2</fullName>
    </alternativeName>
    <alternativeName>
        <fullName evidence="7">Molybdenum cofactor biosynthesis protein E</fullName>
    </alternativeName>
    <alternativeName>
        <fullName evidence="8">Molybdopterin-converting factor large subunit</fullName>
    </alternativeName>
    <alternativeName>
        <fullName evidence="10">Molybdopterin-converting factor subunit 2</fullName>
    </alternativeName>
</protein>
<keyword evidence="13" id="KW-1185">Reference proteome</keyword>
<comment type="catalytic activity">
    <reaction evidence="11">
        <text>2 [molybdopterin-synthase sulfur-carrier protein]-C-terminal-Gly-aminoethanethioate + cyclic pyranopterin phosphate + H2O = molybdopterin + 2 [molybdopterin-synthase sulfur-carrier protein]-C-terminal Gly-Gly + 2 H(+)</text>
        <dbReference type="Rhea" id="RHEA:26333"/>
        <dbReference type="Rhea" id="RHEA-COMP:12202"/>
        <dbReference type="Rhea" id="RHEA-COMP:19907"/>
        <dbReference type="ChEBI" id="CHEBI:15377"/>
        <dbReference type="ChEBI" id="CHEBI:15378"/>
        <dbReference type="ChEBI" id="CHEBI:58698"/>
        <dbReference type="ChEBI" id="CHEBI:59648"/>
        <dbReference type="ChEBI" id="CHEBI:90778"/>
        <dbReference type="ChEBI" id="CHEBI:232372"/>
        <dbReference type="EC" id="2.8.1.12"/>
    </reaction>
</comment>
<proteinExistence type="inferred from homology"/>
<dbReference type="EMBL" id="JBHLTG010000014">
    <property type="protein sequence ID" value="MFC0682522.1"/>
    <property type="molecule type" value="Genomic_DNA"/>
</dbReference>
<dbReference type="PANTHER" id="PTHR23404">
    <property type="entry name" value="MOLYBDOPTERIN SYNTHASE RELATED"/>
    <property type="match status" value="1"/>
</dbReference>
<dbReference type="SUPFAM" id="SSF54690">
    <property type="entry name" value="Molybdopterin synthase subunit MoaE"/>
    <property type="match status" value="1"/>
</dbReference>
<reference evidence="12 13" key="1">
    <citation type="submission" date="2024-09" db="EMBL/GenBank/DDBJ databases">
        <authorList>
            <person name="Sun Q."/>
            <person name="Mori K."/>
        </authorList>
    </citation>
    <scope>NUCLEOTIDE SEQUENCE [LARGE SCALE GENOMIC DNA]</scope>
    <source>
        <strain evidence="12 13">KCTC 23076</strain>
    </source>
</reference>
<dbReference type="Proteomes" id="UP001589896">
    <property type="component" value="Unassembled WGS sequence"/>
</dbReference>
<dbReference type="CDD" id="cd00756">
    <property type="entry name" value="MoaE"/>
    <property type="match status" value="1"/>
</dbReference>
<dbReference type="RefSeq" id="WP_386676614.1">
    <property type="nucleotide sequence ID" value="NZ_JBHLTG010000014.1"/>
</dbReference>
<comment type="caution">
    <text evidence="12">The sequence shown here is derived from an EMBL/GenBank/DDBJ whole genome shotgun (WGS) entry which is preliminary data.</text>
</comment>
<evidence type="ECO:0000256" key="2">
    <source>
        <dbReference type="ARBA" id="ARBA00005426"/>
    </source>
</evidence>
<evidence type="ECO:0000256" key="7">
    <source>
        <dbReference type="ARBA" id="ARBA00029745"/>
    </source>
</evidence>
<comment type="similarity">
    <text evidence="2">Belongs to the MoaE family.</text>
</comment>
<evidence type="ECO:0000256" key="8">
    <source>
        <dbReference type="ARBA" id="ARBA00030407"/>
    </source>
</evidence>
<evidence type="ECO:0000313" key="12">
    <source>
        <dbReference type="EMBL" id="MFC0682522.1"/>
    </source>
</evidence>